<evidence type="ECO:0000256" key="7">
    <source>
        <dbReference type="PIRSR" id="PIRSR630616-2"/>
    </source>
</evidence>
<accession>A0A250XJ36</accession>
<dbReference type="InterPro" id="IPR008271">
    <property type="entry name" value="Ser/Thr_kinase_AS"/>
</dbReference>
<feature type="binding site" evidence="7">
    <location>
        <position position="60"/>
    </location>
    <ligand>
        <name>ATP</name>
        <dbReference type="ChEBI" id="CHEBI:30616"/>
    </ligand>
</feature>
<dbReference type="PANTHER" id="PTHR24350">
    <property type="entry name" value="SERINE/THREONINE-PROTEIN KINASE IAL-RELATED"/>
    <property type="match status" value="1"/>
</dbReference>
<dbReference type="SMART" id="SM00220">
    <property type="entry name" value="S_TKc"/>
    <property type="match status" value="1"/>
</dbReference>
<evidence type="ECO:0000256" key="6">
    <source>
        <dbReference type="PIRSR" id="PIRSR630616-1"/>
    </source>
</evidence>
<dbReference type="FunFam" id="3.30.200.20:FF:000042">
    <property type="entry name" value="Aurora kinase A"/>
    <property type="match status" value="1"/>
</dbReference>
<evidence type="ECO:0000256" key="1">
    <source>
        <dbReference type="ARBA" id="ARBA00022527"/>
    </source>
</evidence>
<feature type="compositionally biased region" description="Basic and acidic residues" evidence="9">
    <location>
        <begin position="961"/>
        <end position="977"/>
    </location>
</feature>
<proteinExistence type="predicted"/>
<feature type="active site" description="Proton acceptor" evidence="6">
    <location>
        <position position="155"/>
    </location>
</feature>
<dbReference type="EMBL" id="BEGY01000091">
    <property type="protein sequence ID" value="GAX83095.1"/>
    <property type="molecule type" value="Genomic_DNA"/>
</dbReference>
<dbReference type="STRING" id="1157962.A0A250XJ36"/>
<feature type="domain" description="Protein kinase" evidence="10">
    <location>
        <begin position="31"/>
        <end position="296"/>
    </location>
</feature>
<dbReference type="AlphaFoldDB" id="A0A250XJ36"/>
<dbReference type="OrthoDB" id="549765at2759"/>
<sequence>MSGREHSQLLAISETCPAALHQRESWSIQDFSLIKKVGSGAVSSVYYALCKRSCFRVAIKIYNKSKLTRLNLKQIEREISIHASLHHPHIVEFYAAFEDDNFIYLVLEYAEGGDLFDAVKQRGGRLSEAVVVQHVLHPYLSALMYMHKRGVIHRDVKPENTVFTRDHVLKVTDFGLAVNSAVERPVTRLGTLDYMAPEVLRCPDKHLPNENKERSDLAYTEAVDAWAMGVLAYELIVGRSPFGMADREGTACAITQIPHSFPPWVSKGAASFITAALDKCAATRAPILVLLNHPWMAMHISRDKPLQQFTNVRSLQRIGSGPLGFSSSTFTSHPTATTGQHPTSAQQHLAYVSAMTTSHASMLRGSCLQPQGNDHISDGIINTFVNAPGLDSIVKNSSHILPYGSSRDDLRPVKRALHRSAIACMSDGSGGVHRAGGVFHSTIPTIPDASSSQHDSPGSQSQWNFIAPFTALPPHFKEPPAHTTLVSASPLGIHPTLNQVATSGHGDLGHSAFLGSSLDESSLRASLSKSSSFKRRAPEQEDGSNSGVCLSPVAVCLSPTTGRSSSSSNASPFSLFSGRSTSGAAGQQQTSQAADFPARTRVQPHRTFSSQLLQPARTSSSQLHQPSQQHSGQVGIKSPTPSSTNTALPAMLNQYQHQPSRFSRAKRDAPLYSCQKEVVGKFPSPFSSPLVQGGGDACSFHQAISQHTSEGYSLQPSATQFSNVTAAAAAGGWGTSLRQQQQPWSSFDQLFHEASRMSAEWAFPSQCHPDTNSPFPSQCHPDSNSPFPSQCHPDTNSPFTPHLLYLSTTGDGSGAACTGCSTPNSHQASGRSSCAGMTGSLLSALNTLQVSKLNLGGSAVHVNPISKELGNHGELSGRGGADCSNNWGAGRDLSVLPAAETLHPAMTLSAVDAMPHTSKGLPSAGHMQADCAAMWTQSHGTDTRSPVGLPLSDPYSSQPRGAEEGKKSLHLTVDPRSRPQRLTLDLNSIQPPSPQLGLARSSLPLLYSALHPNNDTEHHRLPGSPDSLVTWNQIHASHPFKLTPANAANNTAVINPVTNPGEEAVLQAVMNHGSNGGGCTAAPPTATQNNILQLEQQQQQQPAAYTNHRDPSSCGFNKAESWDVPANASCDSSSTVLHGLHMTAPGCPSLPTFCNPVVNDLEEALPLGELQPGEMELLLPFLDDEGQESPSSKALDVAFMDFIMSDEDGTGH</sequence>
<dbReference type="PROSITE" id="PS00108">
    <property type="entry name" value="PROTEIN_KINASE_ST"/>
    <property type="match status" value="1"/>
</dbReference>
<keyword evidence="3 7" id="KW-0547">Nucleotide-binding</keyword>
<name>A0A250XJ36_9CHLO</name>
<dbReference type="InterPro" id="IPR011009">
    <property type="entry name" value="Kinase-like_dom_sf"/>
</dbReference>
<evidence type="ECO:0000256" key="2">
    <source>
        <dbReference type="ARBA" id="ARBA00022679"/>
    </source>
</evidence>
<dbReference type="GO" id="GO:0005524">
    <property type="term" value="F:ATP binding"/>
    <property type="evidence" value="ECO:0007669"/>
    <property type="project" value="UniProtKB-KW"/>
</dbReference>
<keyword evidence="2" id="KW-0808">Transferase</keyword>
<dbReference type="InterPro" id="IPR030616">
    <property type="entry name" value="Aur-like"/>
</dbReference>
<feature type="cross-link" description="Glycyl lysine isopeptide (Lys-Gly) (interchain with G-Cter in SUMO2)" evidence="8">
    <location>
        <position position="157"/>
    </location>
</feature>
<evidence type="ECO:0000256" key="4">
    <source>
        <dbReference type="ARBA" id="ARBA00022777"/>
    </source>
</evidence>
<dbReference type="FunFam" id="1.10.510.10:FF:000813">
    <property type="entry name" value="Aurora-like kinase"/>
    <property type="match status" value="1"/>
</dbReference>
<organism evidence="11 12">
    <name type="scientific">Chlamydomonas eustigma</name>
    <dbReference type="NCBI Taxonomy" id="1157962"/>
    <lineage>
        <taxon>Eukaryota</taxon>
        <taxon>Viridiplantae</taxon>
        <taxon>Chlorophyta</taxon>
        <taxon>core chlorophytes</taxon>
        <taxon>Chlorophyceae</taxon>
        <taxon>CS clade</taxon>
        <taxon>Chlamydomonadales</taxon>
        <taxon>Chlamydomonadaceae</taxon>
        <taxon>Chlamydomonas</taxon>
    </lineage>
</organism>
<feature type="binding site" evidence="7">
    <location>
        <begin position="108"/>
        <end position="110"/>
    </location>
    <ligand>
        <name>ATP</name>
        <dbReference type="ChEBI" id="CHEBI:30616"/>
    </ligand>
</feature>
<evidence type="ECO:0000256" key="3">
    <source>
        <dbReference type="ARBA" id="ARBA00022741"/>
    </source>
</evidence>
<dbReference type="Pfam" id="PF00069">
    <property type="entry name" value="Pkinase"/>
    <property type="match status" value="1"/>
</dbReference>
<keyword evidence="5 7" id="KW-0067">ATP-binding</keyword>
<dbReference type="GO" id="GO:0004674">
    <property type="term" value="F:protein serine/threonine kinase activity"/>
    <property type="evidence" value="ECO:0007669"/>
    <property type="project" value="UniProtKB-KW"/>
</dbReference>
<dbReference type="Gene3D" id="1.10.510.10">
    <property type="entry name" value="Transferase(Phosphotransferase) domain 1"/>
    <property type="match status" value="1"/>
</dbReference>
<evidence type="ECO:0000256" key="9">
    <source>
        <dbReference type="SAM" id="MobiDB-lite"/>
    </source>
</evidence>
<evidence type="ECO:0000256" key="5">
    <source>
        <dbReference type="ARBA" id="ARBA00022840"/>
    </source>
</evidence>
<keyword evidence="12" id="KW-1185">Reference proteome</keyword>
<evidence type="ECO:0000256" key="8">
    <source>
        <dbReference type="PIRSR" id="PIRSR630616-3"/>
    </source>
</evidence>
<feature type="binding site" evidence="7">
    <location>
        <position position="173"/>
    </location>
    <ligand>
        <name>ATP</name>
        <dbReference type="ChEBI" id="CHEBI:30616"/>
    </ligand>
</feature>
<reference evidence="11 12" key="1">
    <citation type="submission" date="2017-08" db="EMBL/GenBank/DDBJ databases">
        <title>Acidophilic green algal genome provides insights into adaptation to an acidic environment.</title>
        <authorList>
            <person name="Hirooka S."/>
            <person name="Hirose Y."/>
            <person name="Kanesaki Y."/>
            <person name="Higuchi S."/>
            <person name="Fujiwara T."/>
            <person name="Onuma R."/>
            <person name="Era A."/>
            <person name="Ohbayashi R."/>
            <person name="Uzuka A."/>
            <person name="Nozaki H."/>
            <person name="Yoshikawa H."/>
            <person name="Miyagishima S.Y."/>
        </authorList>
    </citation>
    <scope>NUCLEOTIDE SEQUENCE [LARGE SCALE GENOMIC DNA]</scope>
    <source>
        <strain evidence="11 12">NIES-2499</strain>
    </source>
</reference>
<dbReference type="PROSITE" id="PS50011">
    <property type="entry name" value="PROTEIN_KINASE_DOM"/>
    <property type="match status" value="1"/>
</dbReference>
<feature type="region of interest" description="Disordered" evidence="9">
    <location>
        <begin position="937"/>
        <end position="978"/>
    </location>
</feature>
<keyword evidence="1" id="KW-0723">Serine/threonine-protein kinase</keyword>
<dbReference type="SUPFAM" id="SSF56112">
    <property type="entry name" value="Protein kinase-like (PK-like)"/>
    <property type="match status" value="1"/>
</dbReference>
<gene>
    <name evidence="11" type="ORF">CEUSTIGMA_g10521.t1</name>
</gene>
<evidence type="ECO:0000313" key="11">
    <source>
        <dbReference type="EMBL" id="GAX83095.1"/>
    </source>
</evidence>
<feature type="compositionally biased region" description="Low complexity" evidence="9">
    <location>
        <begin position="557"/>
        <end position="594"/>
    </location>
</feature>
<feature type="compositionally biased region" description="Low complexity" evidence="9">
    <location>
        <begin position="619"/>
        <end position="633"/>
    </location>
</feature>
<feature type="region of interest" description="Disordered" evidence="9">
    <location>
        <begin position="527"/>
        <end position="647"/>
    </location>
</feature>
<evidence type="ECO:0000313" key="12">
    <source>
        <dbReference type="Proteomes" id="UP000232323"/>
    </source>
</evidence>
<protein>
    <recommendedName>
        <fullName evidence="10">Protein kinase domain-containing protein</fullName>
    </recommendedName>
</protein>
<feature type="binding site" evidence="7">
    <location>
        <begin position="159"/>
        <end position="160"/>
    </location>
    <ligand>
        <name>ATP</name>
        <dbReference type="ChEBI" id="CHEBI:30616"/>
    </ligand>
</feature>
<evidence type="ECO:0000259" key="10">
    <source>
        <dbReference type="PROSITE" id="PS50011"/>
    </source>
</evidence>
<keyword evidence="4" id="KW-0418">Kinase</keyword>
<dbReference type="InterPro" id="IPR000719">
    <property type="entry name" value="Prot_kinase_dom"/>
</dbReference>
<comment type="caution">
    <text evidence="11">The sequence shown here is derived from an EMBL/GenBank/DDBJ whole genome shotgun (WGS) entry which is preliminary data.</text>
</comment>
<dbReference type="Proteomes" id="UP000232323">
    <property type="component" value="Unassembled WGS sequence"/>
</dbReference>
<feature type="compositionally biased region" description="Polar residues" evidence="9">
    <location>
        <begin position="606"/>
        <end position="618"/>
    </location>
</feature>